<dbReference type="Gene3D" id="3.30.70.1290">
    <property type="entry name" value="Transposase IS200-like"/>
    <property type="match status" value="1"/>
</dbReference>
<evidence type="ECO:0000259" key="2">
    <source>
        <dbReference type="SMART" id="SM01321"/>
    </source>
</evidence>
<dbReference type="InterPro" id="IPR002686">
    <property type="entry name" value="Transposase_17"/>
</dbReference>
<dbReference type="GO" id="GO:0006313">
    <property type="term" value="P:DNA transposition"/>
    <property type="evidence" value="ECO:0007669"/>
    <property type="project" value="InterPro"/>
</dbReference>
<dbReference type="SUPFAM" id="SSF143422">
    <property type="entry name" value="Transposase IS200-like"/>
    <property type="match status" value="1"/>
</dbReference>
<dbReference type="AlphaFoldDB" id="A0A1I3JL40"/>
<dbReference type="RefSeq" id="WP_245749142.1">
    <property type="nucleotide sequence ID" value="NZ_FORA01000001.1"/>
</dbReference>
<evidence type="ECO:0000313" key="4">
    <source>
        <dbReference type="Proteomes" id="UP000199110"/>
    </source>
</evidence>
<gene>
    <name evidence="3" type="ORF">SAMN04488095_1354</name>
</gene>
<dbReference type="InterPro" id="IPR036515">
    <property type="entry name" value="Transposase_17_sf"/>
</dbReference>
<dbReference type="STRING" id="390807.SAMN04488095_1354"/>
<dbReference type="NCBIfam" id="NF047646">
    <property type="entry name" value="REP_Tyr_transpos"/>
    <property type="match status" value="1"/>
</dbReference>
<dbReference type="InterPro" id="IPR052715">
    <property type="entry name" value="RAYT_transposase"/>
</dbReference>
<accession>A0A1I3JL40</accession>
<dbReference type="GO" id="GO:0043565">
    <property type="term" value="F:sequence-specific DNA binding"/>
    <property type="evidence" value="ECO:0007669"/>
    <property type="project" value="TreeGrafter"/>
</dbReference>
<name>A0A1I3JL40_9RHOB</name>
<protein>
    <submittedName>
        <fullName evidence="3">Putative transposase</fullName>
    </submittedName>
</protein>
<dbReference type="GO" id="GO:0004803">
    <property type="term" value="F:transposase activity"/>
    <property type="evidence" value="ECO:0007669"/>
    <property type="project" value="InterPro"/>
</dbReference>
<dbReference type="PANTHER" id="PTHR36966">
    <property type="entry name" value="REP-ASSOCIATED TYROSINE TRANSPOSASE"/>
    <property type="match status" value="1"/>
</dbReference>
<evidence type="ECO:0000256" key="1">
    <source>
        <dbReference type="SAM" id="MobiDB-lite"/>
    </source>
</evidence>
<sequence length="190" mass="21916">MSSYLRPRIPAASIFFTVCLADRRQSLLTDNIDRLRWSYRRMCQDRPVTTEAIVILPDHIHCVWTLPDGDHDYSTRWRLLKARFSRGLPPGVRRASHLLRAERGLWQRRFWEHHIRNEAEMQQAIRFCWNDAVRHGLVDDPFAWPHSSIHRDMAVSLRAGAALRDRRDAPSGNPPPMTGNPALSPAAPLG</sequence>
<dbReference type="EMBL" id="FORA01000001">
    <property type="protein sequence ID" value="SFI60884.1"/>
    <property type="molecule type" value="Genomic_DNA"/>
</dbReference>
<keyword evidence="4" id="KW-1185">Reference proteome</keyword>
<organism evidence="3 4">
    <name type="scientific">Jannaschia pohangensis</name>
    <dbReference type="NCBI Taxonomy" id="390807"/>
    <lineage>
        <taxon>Bacteria</taxon>
        <taxon>Pseudomonadati</taxon>
        <taxon>Pseudomonadota</taxon>
        <taxon>Alphaproteobacteria</taxon>
        <taxon>Rhodobacterales</taxon>
        <taxon>Roseobacteraceae</taxon>
        <taxon>Jannaschia</taxon>
    </lineage>
</organism>
<reference evidence="3 4" key="1">
    <citation type="submission" date="2016-10" db="EMBL/GenBank/DDBJ databases">
        <authorList>
            <person name="de Groot N.N."/>
        </authorList>
    </citation>
    <scope>NUCLEOTIDE SEQUENCE [LARGE SCALE GENOMIC DNA]</scope>
    <source>
        <strain evidence="3 4">DSM 19073</strain>
    </source>
</reference>
<feature type="domain" description="Transposase IS200-like" evidence="2">
    <location>
        <begin position="9"/>
        <end position="128"/>
    </location>
</feature>
<feature type="region of interest" description="Disordered" evidence="1">
    <location>
        <begin position="164"/>
        <end position="190"/>
    </location>
</feature>
<dbReference type="Proteomes" id="UP000199110">
    <property type="component" value="Unassembled WGS sequence"/>
</dbReference>
<proteinExistence type="predicted"/>
<dbReference type="PANTHER" id="PTHR36966:SF1">
    <property type="entry name" value="REP-ASSOCIATED TYROSINE TRANSPOSASE"/>
    <property type="match status" value="1"/>
</dbReference>
<evidence type="ECO:0000313" key="3">
    <source>
        <dbReference type="EMBL" id="SFI60884.1"/>
    </source>
</evidence>
<dbReference type="SMART" id="SM01321">
    <property type="entry name" value="Y1_Tnp"/>
    <property type="match status" value="1"/>
</dbReference>